<organism evidence="2">
    <name type="scientific">Operophtera brumata cypovirus 18</name>
    <dbReference type="NCBI Taxonomy" id="352244"/>
    <lineage>
        <taxon>Viruses</taxon>
        <taxon>Riboviria</taxon>
        <taxon>Orthornavirae</taxon>
        <taxon>Duplornaviricota</taxon>
        <taxon>Resentoviricetes</taxon>
        <taxon>Reovirales</taxon>
        <taxon>Spinareoviridae</taxon>
        <taxon>Cypovirus</taxon>
    </lineage>
</organism>
<feature type="compositionally biased region" description="Polar residues" evidence="1">
    <location>
        <begin position="424"/>
        <end position="439"/>
    </location>
</feature>
<feature type="region of interest" description="Disordered" evidence="1">
    <location>
        <begin position="387"/>
        <end position="439"/>
    </location>
</feature>
<protein>
    <submittedName>
        <fullName evidence="2">Uncharacterized protein</fullName>
    </submittedName>
</protein>
<feature type="compositionally biased region" description="Basic and acidic residues" evidence="1">
    <location>
        <begin position="408"/>
        <end position="417"/>
    </location>
</feature>
<name>Q30C73_9REOV</name>
<accession>Q30C73</accession>
<dbReference type="InterPro" id="IPR049423">
    <property type="entry name" value="VP5"/>
</dbReference>
<dbReference type="Pfam" id="PF20807">
    <property type="entry name" value="VP5"/>
    <property type="match status" value="1"/>
</dbReference>
<dbReference type="EMBL" id="DQ192247">
    <property type="protein sequence ID" value="ABB17217.1"/>
    <property type="molecule type" value="Genomic_RNA"/>
</dbReference>
<proteinExistence type="predicted"/>
<sequence>MLQQPTGGYTTLERFNYTIRHDDRNATPTEFLQLITFEPTESEIVSKVIPQPEDHLPNPGNIPGNVYIEDSIAQALFSINAQNVSSHSYFSRISVLATPNTSARLGVDGVLYNSEVPNVEFYSQEAVAKFASVYAKLGNAATPRYRSDMIDIYSHVGLELAGTAQERIDGRMPVKRARFEPWEGSLIAVSRDVAGWKLLPFLIDLCTLEGNRLEEFKTRTRDVFRAMLFVISTAVAANAVNRKVGNQVNRVIEYIGVNSMRTAGRTATITYDLSRHEFVAKFLQLTFNRWNSIPSIFAVDRDMSTPKPPTSKDATTMLTRHNEYITKDVRHLPPIAIAQLKHEMMMHSHDVHSMDVDGSVKQMVERETVARMEQLDKLNPVWISEKEGSGASVSTIEQTSSHNQVYKRNQDEHAHSDIEDDNELASTGFGSTVGSDGKM</sequence>
<evidence type="ECO:0000256" key="1">
    <source>
        <dbReference type="SAM" id="MobiDB-lite"/>
    </source>
</evidence>
<evidence type="ECO:0000313" key="2">
    <source>
        <dbReference type="EMBL" id="ABB17217.1"/>
    </source>
</evidence>
<reference evidence="2" key="1">
    <citation type="journal article" date="2007" name="Virus Genes">
        <title>Characterisation and partial sequence analysis of two novel cypoviruses isolated from the winter moth Operophtera brumata (Lepidoptera: Geometridae).</title>
        <authorList>
            <person name="Graham R.I."/>
            <person name="Rao S."/>
            <person name="Sait S.M."/>
            <person name="Mertens P.P."/>
            <person name="Hails R.S."/>
            <person name="Possee R.D."/>
        </authorList>
    </citation>
    <scope>NUCLEOTIDE SEQUENCE</scope>
</reference>
<feature type="compositionally biased region" description="Polar residues" evidence="1">
    <location>
        <begin position="391"/>
        <end position="407"/>
    </location>
</feature>